<dbReference type="AlphaFoldDB" id="A0AA39F3U7"/>
<feature type="domain" description="HSac2" evidence="2">
    <location>
        <begin position="576"/>
        <end position="734"/>
    </location>
</feature>
<dbReference type="PROSITE" id="PS51791">
    <property type="entry name" value="HSAC2"/>
    <property type="match status" value="1"/>
</dbReference>
<dbReference type="Proteomes" id="UP001168972">
    <property type="component" value="Unassembled WGS sequence"/>
</dbReference>
<evidence type="ECO:0000259" key="2">
    <source>
        <dbReference type="PROSITE" id="PS51791"/>
    </source>
</evidence>
<feature type="domain" description="SAC" evidence="1">
    <location>
        <begin position="168"/>
        <end position="509"/>
    </location>
</feature>
<evidence type="ECO:0000313" key="3">
    <source>
        <dbReference type="EMBL" id="KAK0162449.1"/>
    </source>
</evidence>
<reference evidence="3" key="1">
    <citation type="journal article" date="2023" name="bioRxiv">
        <title>Scaffold-level genome assemblies of two parasitoid biocontrol wasps reveal the parthenogenesis mechanism and an associated novel virus.</title>
        <authorList>
            <person name="Inwood S."/>
            <person name="Skelly J."/>
            <person name="Guhlin J."/>
            <person name="Harrop T."/>
            <person name="Goldson S."/>
            <person name="Dearden P."/>
        </authorList>
    </citation>
    <scope>NUCLEOTIDE SEQUENCE</scope>
    <source>
        <strain evidence="3">Lincoln</strain>
        <tissue evidence="3">Whole body</tissue>
    </source>
</reference>
<dbReference type="InterPro" id="IPR022158">
    <property type="entry name" value="Inositol_phosphatase"/>
</dbReference>
<dbReference type="PANTHER" id="PTHR45662:SF8">
    <property type="entry name" value="PHOSPHATIDYLINOSITIDE PHOSPHATASE SAC2"/>
    <property type="match status" value="1"/>
</dbReference>
<dbReference type="PROSITE" id="PS50275">
    <property type="entry name" value="SAC"/>
    <property type="match status" value="1"/>
</dbReference>
<dbReference type="GO" id="GO:2001135">
    <property type="term" value="P:regulation of endocytic recycling"/>
    <property type="evidence" value="ECO:0007669"/>
    <property type="project" value="TreeGrafter"/>
</dbReference>
<dbReference type="Pfam" id="PF02383">
    <property type="entry name" value="Syja_N"/>
    <property type="match status" value="1"/>
</dbReference>
<evidence type="ECO:0008006" key="5">
    <source>
        <dbReference type="Google" id="ProtNLM"/>
    </source>
</evidence>
<name>A0AA39F3U7_MICHY</name>
<dbReference type="GO" id="GO:0043812">
    <property type="term" value="F:phosphatidylinositol-4-phosphate phosphatase activity"/>
    <property type="evidence" value="ECO:0007669"/>
    <property type="project" value="TreeGrafter"/>
</dbReference>
<reference evidence="3" key="2">
    <citation type="submission" date="2023-03" db="EMBL/GenBank/DDBJ databases">
        <authorList>
            <person name="Inwood S.N."/>
            <person name="Skelly J.G."/>
            <person name="Guhlin J."/>
            <person name="Harrop T.W.R."/>
            <person name="Goldson S.G."/>
            <person name="Dearden P.K."/>
        </authorList>
    </citation>
    <scope>NUCLEOTIDE SEQUENCE</scope>
    <source>
        <strain evidence="3">Lincoln</strain>
        <tissue evidence="3">Whole body</tissue>
    </source>
</reference>
<evidence type="ECO:0000313" key="4">
    <source>
        <dbReference type="Proteomes" id="UP001168972"/>
    </source>
</evidence>
<dbReference type="InterPro" id="IPR002013">
    <property type="entry name" value="SAC_dom"/>
</dbReference>
<protein>
    <recommendedName>
        <fullName evidence="5">Phosphatidylinositide phosphatase SAC2</fullName>
    </recommendedName>
</protein>
<dbReference type="GO" id="GO:0005769">
    <property type="term" value="C:early endosome"/>
    <property type="evidence" value="ECO:0007669"/>
    <property type="project" value="TreeGrafter"/>
</dbReference>
<dbReference type="Pfam" id="PF12456">
    <property type="entry name" value="hSac2"/>
    <property type="match status" value="1"/>
</dbReference>
<accession>A0AA39F3U7</accession>
<dbReference type="EMBL" id="JAQQBR010001833">
    <property type="protein sequence ID" value="KAK0162449.1"/>
    <property type="molecule type" value="Genomic_DNA"/>
</dbReference>
<dbReference type="PANTHER" id="PTHR45662">
    <property type="entry name" value="PHOSPHATIDYLINOSITIDE PHOSPHATASE SAC1"/>
    <property type="match status" value="1"/>
</dbReference>
<comment type="caution">
    <text evidence="3">The sequence shown here is derived from an EMBL/GenBank/DDBJ whole genome shotgun (WGS) entry which is preliminary data.</text>
</comment>
<sequence>MVSTRGITGDFSAKSDWEWASANNLECLGVFHGIIGKIEQTSFMEPRIMLIKDVANVGVLYGDRMVYKIKSVAFLQLGVDNSDLGLLPCKKHGGINNKFSLTGSNDSTQKTGFAKTWGTIKSATNTIKNTTQQAAALATSQVKSTVIKRTNGGKDKEKFEKRILDELNKIFGETDSFFFCQSGDITNSLQRQRNIEETLRANGDVDKPLWQRVDDRFFWNKHMVQDIINLNNEGANHWILPIVQGYIQIEKCKVEIGFDGQPQYETFNLAIISRRSRFRAGTRYKRRGVDENGKCANYVETEQLVWYHDHQVSFVQVRGSVPVYWSQPGYKYKPPPRIDKAEAETQVAFEKHFAEEIQCYGPICIVNLIEQSGKEKIIWDAYNNHVINYNNPEITYTTFDFHEYCRGMHFENVSILVHALASVLNEMGYCWHDSQGPICLQKSVFRINCIDCLDRTNVVQTALGKTVMEMQFSKLGLIPPDGTLPANIRQTFQLLWANNGDIISKQYAGTNALKGDYTRTGERKFTGLMKDGVNSANRYYLNRFKDVYRQASIDLMLGKSVSEEIFLERTEEEDNIATAIHVKLLIEDCKKLLIPDPEIILGSWGLIDADPVAGDPSETEMDTILILTRDSYYVADYDDQIDKVSNYQRVQLSDIIMIEFGQLESGVLSSLKNKQHHCIRINYRVSSEYGYFHMFRSTNLRFFNNMAVVIKTDEEAIESMKAICEAFSVAIEIAALPKIPIAINVPLEKRISKLIKAKDSTGLLDISSFPQLTRNVSETQLLALKSAGTKALTNMSEQLSKLNKLSSTFSSGRKLSTSKVINPSTKPVFTVGCNYDNDSKSNVEHLDADNDSSGDSYGYDTSSELVHEYTGMTEKDFKNEQNNIDIGIDGLNLISSHGSNVDNPSITIEGTLIDEKNDKEEKERIIPPSTLNLVKNISHSSSEVDGNINPSNFMSIDCDDKKRCSSEQDLTMNNITSSQSESAIKSIKCNTTNITSPNISTTKEILSPFSKFAKGVQTFGANLDPRKLKSTGQISTWNRTLSENHLNQRQKLIEKWQNCKSTLIPL</sequence>
<dbReference type="GO" id="GO:0045334">
    <property type="term" value="C:clathrin-coated endocytic vesicle"/>
    <property type="evidence" value="ECO:0007669"/>
    <property type="project" value="TreeGrafter"/>
</dbReference>
<organism evidence="3 4">
    <name type="scientific">Microctonus hyperodae</name>
    <name type="common">Parasitoid wasp</name>
    <dbReference type="NCBI Taxonomy" id="165561"/>
    <lineage>
        <taxon>Eukaryota</taxon>
        <taxon>Metazoa</taxon>
        <taxon>Ecdysozoa</taxon>
        <taxon>Arthropoda</taxon>
        <taxon>Hexapoda</taxon>
        <taxon>Insecta</taxon>
        <taxon>Pterygota</taxon>
        <taxon>Neoptera</taxon>
        <taxon>Endopterygota</taxon>
        <taxon>Hymenoptera</taxon>
        <taxon>Apocrita</taxon>
        <taxon>Ichneumonoidea</taxon>
        <taxon>Braconidae</taxon>
        <taxon>Euphorinae</taxon>
        <taxon>Microctonus</taxon>
    </lineage>
</organism>
<dbReference type="InterPro" id="IPR034753">
    <property type="entry name" value="hSac2"/>
</dbReference>
<proteinExistence type="predicted"/>
<keyword evidence="4" id="KW-1185">Reference proteome</keyword>
<gene>
    <name evidence="3" type="ORF">PV327_006224</name>
</gene>
<dbReference type="GO" id="GO:0046856">
    <property type="term" value="P:phosphatidylinositol dephosphorylation"/>
    <property type="evidence" value="ECO:0007669"/>
    <property type="project" value="TreeGrafter"/>
</dbReference>
<evidence type="ECO:0000259" key="1">
    <source>
        <dbReference type="PROSITE" id="PS50275"/>
    </source>
</evidence>